<keyword evidence="1" id="KW-0812">Transmembrane</keyword>
<dbReference type="InterPro" id="IPR036259">
    <property type="entry name" value="MFS_trans_sf"/>
</dbReference>
<feature type="transmembrane region" description="Helical" evidence="1">
    <location>
        <begin position="7"/>
        <end position="24"/>
    </location>
</feature>
<dbReference type="EMBL" id="JBAMIC010000002">
    <property type="protein sequence ID" value="KAK7112206.1"/>
    <property type="molecule type" value="Genomic_DNA"/>
</dbReference>
<reference evidence="2 3" key="1">
    <citation type="submission" date="2024-02" db="EMBL/GenBank/DDBJ databases">
        <title>Chromosome-scale genome assembly of the rough periwinkle Littorina saxatilis.</title>
        <authorList>
            <person name="De Jode A."/>
            <person name="Faria R."/>
            <person name="Formenti G."/>
            <person name="Sims Y."/>
            <person name="Smith T.P."/>
            <person name="Tracey A."/>
            <person name="Wood J.M.D."/>
            <person name="Zagrodzka Z.B."/>
            <person name="Johannesson K."/>
            <person name="Butlin R.K."/>
            <person name="Leder E.H."/>
        </authorList>
    </citation>
    <scope>NUCLEOTIDE SEQUENCE [LARGE SCALE GENOMIC DNA]</scope>
    <source>
        <strain evidence="2">Snail1</strain>
        <tissue evidence="2">Muscle</tissue>
    </source>
</reference>
<dbReference type="Proteomes" id="UP001374579">
    <property type="component" value="Unassembled WGS sequence"/>
</dbReference>
<comment type="caution">
    <text evidence="2">The sequence shown here is derived from an EMBL/GenBank/DDBJ whole genome shotgun (WGS) entry which is preliminary data.</text>
</comment>
<feature type="transmembrane region" description="Helical" evidence="1">
    <location>
        <begin position="77"/>
        <end position="97"/>
    </location>
</feature>
<name>A0AAN9BVI2_9CAEN</name>
<proteinExistence type="predicted"/>
<dbReference type="PANTHER" id="PTHR28658">
    <property type="entry name" value="TRANSMEMBRANE PROTEIN 180"/>
    <property type="match status" value="1"/>
</dbReference>
<accession>A0AAN9BVI2</accession>
<evidence type="ECO:0000313" key="2">
    <source>
        <dbReference type="EMBL" id="KAK7112206.1"/>
    </source>
</evidence>
<gene>
    <name evidence="2" type="ORF">V1264_011691</name>
</gene>
<dbReference type="Pfam" id="PF13347">
    <property type="entry name" value="MFS_2"/>
    <property type="match status" value="1"/>
</dbReference>
<keyword evidence="1" id="KW-1133">Transmembrane helix</keyword>
<keyword evidence="3" id="KW-1185">Reference proteome</keyword>
<keyword evidence="1" id="KW-0472">Membrane</keyword>
<feature type="transmembrane region" description="Helical" evidence="1">
    <location>
        <begin position="181"/>
        <end position="201"/>
    </location>
</feature>
<dbReference type="AlphaFoldDB" id="A0AAN9BVI2"/>
<evidence type="ECO:0000256" key="1">
    <source>
        <dbReference type="SAM" id="Phobius"/>
    </source>
</evidence>
<protein>
    <submittedName>
        <fullName evidence="2">Uncharacterized protein</fullName>
    </submittedName>
</protein>
<feature type="transmembrane region" description="Helical" evidence="1">
    <location>
        <begin position="36"/>
        <end position="56"/>
    </location>
</feature>
<dbReference type="PANTHER" id="PTHR28658:SF1">
    <property type="entry name" value="MAJOR FACILITATOR SUPERFAMILY DOMAIN CONTAINING 13B"/>
    <property type="match status" value="1"/>
</dbReference>
<sequence length="220" mass="24936">MNFFQEFHRAFLGGFTAILCEYLVPNNQVPSGVRSFFYGMTGTCAGILVILGTPLVSRLGYFHVIRYNFTWKVVGGIVMYLFIGSSNPWLIMLFILVDTTFTGGTAGFFNMPVSDICDEDMEKYDRRHPITSTVFGSNALVTKPAQSLCPMLVVSILNRYGYEEVKHGSASPAEINELESVMFQLICFFPVILGVMQYIAWSQFTIRRRILERYVPEEPI</sequence>
<organism evidence="2 3">
    <name type="scientific">Littorina saxatilis</name>
    <dbReference type="NCBI Taxonomy" id="31220"/>
    <lineage>
        <taxon>Eukaryota</taxon>
        <taxon>Metazoa</taxon>
        <taxon>Spiralia</taxon>
        <taxon>Lophotrochozoa</taxon>
        <taxon>Mollusca</taxon>
        <taxon>Gastropoda</taxon>
        <taxon>Caenogastropoda</taxon>
        <taxon>Littorinimorpha</taxon>
        <taxon>Littorinoidea</taxon>
        <taxon>Littorinidae</taxon>
        <taxon>Littorina</taxon>
    </lineage>
</organism>
<dbReference type="InterPro" id="IPR040035">
    <property type="entry name" value="TMEM180"/>
</dbReference>
<dbReference type="SUPFAM" id="SSF103473">
    <property type="entry name" value="MFS general substrate transporter"/>
    <property type="match status" value="1"/>
</dbReference>
<evidence type="ECO:0000313" key="3">
    <source>
        <dbReference type="Proteomes" id="UP001374579"/>
    </source>
</evidence>